<keyword evidence="5" id="KW-0808">Transferase</keyword>
<feature type="transmembrane region" description="Helical" evidence="16">
    <location>
        <begin position="211"/>
        <end position="235"/>
    </location>
</feature>
<evidence type="ECO:0000256" key="10">
    <source>
        <dbReference type="ARBA" id="ARBA00023043"/>
    </source>
</evidence>
<reference evidence="17" key="1">
    <citation type="journal article" date="2018" name="DNA Res.">
        <title>Multiple hybrid de novo genome assembly of finger millet, an orphan allotetraploid crop.</title>
        <authorList>
            <person name="Hatakeyama M."/>
            <person name="Aluri S."/>
            <person name="Balachadran M.T."/>
            <person name="Sivarajan S.R."/>
            <person name="Patrignani A."/>
            <person name="Gruter S."/>
            <person name="Poveda L."/>
            <person name="Shimizu-Inatsugi R."/>
            <person name="Baeten J."/>
            <person name="Francoijs K.J."/>
            <person name="Nataraja K.N."/>
            <person name="Reddy Y.A.N."/>
            <person name="Phadnis S."/>
            <person name="Ravikumar R.L."/>
            <person name="Schlapbach R."/>
            <person name="Sreeman S.M."/>
            <person name="Shimizu K.K."/>
        </authorList>
    </citation>
    <scope>NUCLEOTIDE SEQUENCE</scope>
</reference>
<evidence type="ECO:0000256" key="14">
    <source>
        <dbReference type="PROSITE-ProRule" id="PRU00023"/>
    </source>
</evidence>
<evidence type="ECO:0000256" key="16">
    <source>
        <dbReference type="SAM" id="Phobius"/>
    </source>
</evidence>
<dbReference type="EC" id="2.3.1.225" evidence="4"/>
<dbReference type="Pfam" id="PF12796">
    <property type="entry name" value="Ank_2"/>
    <property type="match status" value="1"/>
</dbReference>
<dbReference type="EMBL" id="BQKI01000003">
    <property type="protein sequence ID" value="GJM90412.1"/>
    <property type="molecule type" value="Genomic_DNA"/>
</dbReference>
<feature type="region of interest" description="Disordered" evidence="15">
    <location>
        <begin position="15"/>
        <end position="42"/>
    </location>
</feature>
<dbReference type="SMART" id="SM00248">
    <property type="entry name" value="ANK"/>
    <property type="match status" value="2"/>
</dbReference>
<keyword evidence="12" id="KW-0449">Lipoprotein</keyword>
<evidence type="ECO:0000256" key="4">
    <source>
        <dbReference type="ARBA" id="ARBA00012210"/>
    </source>
</evidence>
<sequence length="424" mass="45992">MASSEIEVVEDAAAISQPAGCGAAPAAAAGAGQEGEEEPLKDDVYTGAAYGDLEKLHRLVEREGRSVTEPDGLGYHALSGPRSTTASPPPSTSSRSVPHPQHGADVNATDHTGQTALHWSAVRGHIQVAELLLKEGAKVDAADFYGYQTTHVAAQYGQTTFLCHIVAKRNADPDLPDNDGRSPLHWKDPGYIIKNIRDSQNQRDDRNKWEFFMFLILEVSAMIITGATAIIRSIGDPACPGSFGGWLTYTAINHSWVVSFVIMDSFLFFGVITLTVIQASQISSNITTNEMANALRYSYLRGPGGRFRNPFDHGVRKNCSDFFLKGYNEDIEKAEQTVRPDEEMGTIQMTRSSISQNGESIPVHVNGTDHSCADSQANSKSHCPHSPSKDCNHNKKSDKTPLGLGLGLGRNNPSSRYVRSLLPL</sequence>
<keyword evidence="18" id="KW-1185">Reference proteome</keyword>
<keyword evidence="10 14" id="KW-0040">ANK repeat</keyword>
<evidence type="ECO:0000256" key="8">
    <source>
        <dbReference type="ARBA" id="ARBA00022989"/>
    </source>
</evidence>
<evidence type="ECO:0000313" key="17">
    <source>
        <dbReference type="EMBL" id="GJM90412.1"/>
    </source>
</evidence>
<keyword evidence="8 16" id="KW-1133">Transmembrane helix</keyword>
<dbReference type="Gene3D" id="1.25.40.20">
    <property type="entry name" value="Ankyrin repeat-containing domain"/>
    <property type="match status" value="1"/>
</dbReference>
<organism evidence="17 18">
    <name type="scientific">Eleusine coracana subsp. coracana</name>
    <dbReference type="NCBI Taxonomy" id="191504"/>
    <lineage>
        <taxon>Eukaryota</taxon>
        <taxon>Viridiplantae</taxon>
        <taxon>Streptophyta</taxon>
        <taxon>Embryophyta</taxon>
        <taxon>Tracheophyta</taxon>
        <taxon>Spermatophyta</taxon>
        <taxon>Magnoliopsida</taxon>
        <taxon>Liliopsida</taxon>
        <taxon>Poales</taxon>
        <taxon>Poaceae</taxon>
        <taxon>PACMAD clade</taxon>
        <taxon>Chloridoideae</taxon>
        <taxon>Cynodonteae</taxon>
        <taxon>Eleusininae</taxon>
        <taxon>Eleusine</taxon>
    </lineage>
</organism>
<keyword evidence="11 16" id="KW-0472">Membrane</keyword>
<evidence type="ECO:0000256" key="3">
    <source>
        <dbReference type="ARBA" id="ARBA00008574"/>
    </source>
</evidence>
<dbReference type="PROSITE" id="PS50088">
    <property type="entry name" value="ANK_REPEAT"/>
    <property type="match status" value="1"/>
</dbReference>
<feature type="repeat" description="ANK" evidence="14">
    <location>
        <begin position="112"/>
        <end position="144"/>
    </location>
</feature>
<keyword evidence="7" id="KW-0677">Repeat</keyword>
<evidence type="ECO:0000256" key="2">
    <source>
        <dbReference type="ARBA" id="ARBA00004394"/>
    </source>
</evidence>
<feature type="compositionally biased region" description="Low complexity" evidence="15">
    <location>
        <begin position="81"/>
        <end position="100"/>
    </location>
</feature>
<dbReference type="Proteomes" id="UP001054889">
    <property type="component" value="Unassembled WGS sequence"/>
</dbReference>
<dbReference type="GO" id="GO:0019706">
    <property type="term" value="F:protein-cysteine S-palmitoyltransferase activity"/>
    <property type="evidence" value="ECO:0007669"/>
    <property type="project" value="UniProtKB-EC"/>
</dbReference>
<keyword evidence="9" id="KW-0333">Golgi apparatus</keyword>
<accession>A0AAV5BWS2</accession>
<evidence type="ECO:0000256" key="5">
    <source>
        <dbReference type="ARBA" id="ARBA00022679"/>
    </source>
</evidence>
<dbReference type="SUPFAM" id="SSF48403">
    <property type="entry name" value="Ankyrin repeat"/>
    <property type="match status" value="1"/>
</dbReference>
<comment type="subcellular location">
    <subcellularLocation>
        <location evidence="1">Endomembrane system</location>
        <topology evidence="1">Multi-pass membrane protein</topology>
    </subcellularLocation>
    <subcellularLocation>
        <location evidence="2">Golgi apparatus membrane</location>
    </subcellularLocation>
</comment>
<dbReference type="FunFam" id="1.25.40.20:FF:000300">
    <property type="entry name" value="S-acyltransferase"/>
    <property type="match status" value="1"/>
</dbReference>
<reference evidence="17" key="2">
    <citation type="submission" date="2021-12" db="EMBL/GenBank/DDBJ databases">
        <title>Resequencing data analysis of finger millet.</title>
        <authorList>
            <person name="Hatakeyama M."/>
            <person name="Aluri S."/>
            <person name="Balachadran M.T."/>
            <person name="Sivarajan S.R."/>
            <person name="Poveda L."/>
            <person name="Shimizu-Inatsugi R."/>
            <person name="Schlapbach R."/>
            <person name="Sreeman S.M."/>
            <person name="Shimizu K.K."/>
        </authorList>
    </citation>
    <scope>NUCLEOTIDE SEQUENCE</scope>
</reference>
<keyword evidence="6 16" id="KW-0812">Transmembrane</keyword>
<name>A0AAV5BWS2_ELECO</name>
<evidence type="ECO:0000256" key="6">
    <source>
        <dbReference type="ARBA" id="ARBA00022692"/>
    </source>
</evidence>
<comment type="similarity">
    <text evidence="3">Belongs to the DHHC palmitoyltransferase family.</text>
</comment>
<dbReference type="AlphaFoldDB" id="A0AAV5BWS2"/>
<feature type="region of interest" description="Disordered" evidence="15">
    <location>
        <begin position="356"/>
        <end position="413"/>
    </location>
</feature>
<evidence type="ECO:0000256" key="7">
    <source>
        <dbReference type="ARBA" id="ARBA00022737"/>
    </source>
</evidence>
<dbReference type="GO" id="GO:0000139">
    <property type="term" value="C:Golgi membrane"/>
    <property type="evidence" value="ECO:0007669"/>
    <property type="project" value="UniProtKB-SubCell"/>
</dbReference>
<feature type="transmembrane region" description="Helical" evidence="16">
    <location>
        <begin position="255"/>
        <end position="277"/>
    </location>
</feature>
<comment type="caution">
    <text evidence="17">The sequence shown here is derived from an EMBL/GenBank/DDBJ whole genome shotgun (WGS) entry which is preliminary data.</text>
</comment>
<proteinExistence type="inferred from homology"/>
<dbReference type="PANTHER" id="PTHR24161">
    <property type="entry name" value="ANK_REP_REGION DOMAIN-CONTAINING PROTEIN-RELATED"/>
    <property type="match status" value="1"/>
</dbReference>
<dbReference type="PROSITE" id="PS50297">
    <property type="entry name" value="ANK_REP_REGION"/>
    <property type="match status" value="1"/>
</dbReference>
<evidence type="ECO:0000256" key="1">
    <source>
        <dbReference type="ARBA" id="ARBA00004127"/>
    </source>
</evidence>
<evidence type="ECO:0000256" key="11">
    <source>
        <dbReference type="ARBA" id="ARBA00023136"/>
    </source>
</evidence>
<evidence type="ECO:0000256" key="13">
    <source>
        <dbReference type="ARBA" id="ARBA00048048"/>
    </source>
</evidence>
<feature type="compositionally biased region" description="Basic and acidic residues" evidence="15">
    <location>
        <begin position="387"/>
        <end position="399"/>
    </location>
</feature>
<comment type="catalytic activity">
    <reaction evidence="13">
        <text>L-cysteinyl-[protein] + hexadecanoyl-CoA = S-hexadecanoyl-L-cysteinyl-[protein] + CoA</text>
        <dbReference type="Rhea" id="RHEA:36683"/>
        <dbReference type="Rhea" id="RHEA-COMP:10131"/>
        <dbReference type="Rhea" id="RHEA-COMP:11032"/>
        <dbReference type="ChEBI" id="CHEBI:29950"/>
        <dbReference type="ChEBI" id="CHEBI:57287"/>
        <dbReference type="ChEBI" id="CHEBI:57379"/>
        <dbReference type="ChEBI" id="CHEBI:74151"/>
        <dbReference type="EC" id="2.3.1.225"/>
    </reaction>
</comment>
<dbReference type="InterPro" id="IPR002110">
    <property type="entry name" value="Ankyrin_rpt"/>
</dbReference>
<evidence type="ECO:0000256" key="12">
    <source>
        <dbReference type="ARBA" id="ARBA00023288"/>
    </source>
</evidence>
<protein>
    <recommendedName>
        <fullName evidence="4">protein S-acyltransferase</fullName>
        <ecNumber evidence="4">2.3.1.225</ecNumber>
    </recommendedName>
</protein>
<feature type="compositionally biased region" description="Low complexity" evidence="15">
    <location>
        <begin position="18"/>
        <end position="31"/>
    </location>
</feature>
<evidence type="ECO:0000256" key="9">
    <source>
        <dbReference type="ARBA" id="ARBA00023034"/>
    </source>
</evidence>
<dbReference type="InterPro" id="IPR036770">
    <property type="entry name" value="Ankyrin_rpt-contain_sf"/>
</dbReference>
<evidence type="ECO:0000313" key="18">
    <source>
        <dbReference type="Proteomes" id="UP001054889"/>
    </source>
</evidence>
<gene>
    <name evidence="17" type="primary">ga06689</name>
    <name evidence="17" type="ORF">PR202_ga06689</name>
</gene>
<evidence type="ECO:0000256" key="15">
    <source>
        <dbReference type="SAM" id="MobiDB-lite"/>
    </source>
</evidence>
<feature type="region of interest" description="Disordered" evidence="15">
    <location>
        <begin position="61"/>
        <end position="109"/>
    </location>
</feature>
<dbReference type="PANTHER" id="PTHR24161:SF102">
    <property type="entry name" value="S-ACYLTRANSFERASE"/>
    <property type="match status" value="1"/>
</dbReference>